<name>A0A396Z1T9_9LEPT</name>
<sequence>MFVLRQKHRLTSASRFVRHSRSRSDSLRAKATLLCHFGSRDAPKGARTSFQPRRAQALADATSRSLCR</sequence>
<feature type="region of interest" description="Disordered" evidence="1">
    <location>
        <begin position="39"/>
        <end position="68"/>
    </location>
</feature>
<evidence type="ECO:0000313" key="2">
    <source>
        <dbReference type="EMBL" id="RHX89432.1"/>
    </source>
</evidence>
<gene>
    <name evidence="2" type="ORF">DLM75_16550</name>
</gene>
<comment type="caution">
    <text evidence="2">The sequence shown here is derived from an EMBL/GenBank/DDBJ whole genome shotgun (WGS) entry which is preliminary data.</text>
</comment>
<reference evidence="3" key="1">
    <citation type="submission" date="2018-05" db="EMBL/GenBank/DDBJ databases">
        <title>Leptospira yasudae sp. nov. and Leptospira stimsonii sp. nov., two pathogenic species of the genus Leptospira isolated from environmental sources.</title>
        <authorList>
            <person name="Casanovas-Massana A."/>
            <person name="Hamond C."/>
            <person name="Santos L.A."/>
            <person name="Hacker K.P."/>
            <person name="Balassiano I."/>
            <person name="Medeiros M.A."/>
            <person name="Reis M.G."/>
            <person name="Ko A.I."/>
            <person name="Wunder E.A."/>
        </authorList>
    </citation>
    <scope>NUCLEOTIDE SEQUENCE [LARGE SCALE GENOMIC DNA]</scope>
    <source>
        <strain evidence="3">Yale</strain>
    </source>
</reference>
<dbReference type="Proteomes" id="UP000265798">
    <property type="component" value="Unassembled WGS sequence"/>
</dbReference>
<dbReference type="AlphaFoldDB" id="A0A396Z1T9"/>
<organism evidence="2 3">
    <name type="scientific">Leptospira stimsonii</name>
    <dbReference type="NCBI Taxonomy" id="2202203"/>
    <lineage>
        <taxon>Bacteria</taxon>
        <taxon>Pseudomonadati</taxon>
        <taxon>Spirochaetota</taxon>
        <taxon>Spirochaetia</taxon>
        <taxon>Leptospirales</taxon>
        <taxon>Leptospiraceae</taxon>
        <taxon>Leptospira</taxon>
    </lineage>
</organism>
<protein>
    <submittedName>
        <fullName evidence="2">Uncharacterized protein</fullName>
    </submittedName>
</protein>
<evidence type="ECO:0000256" key="1">
    <source>
        <dbReference type="SAM" id="MobiDB-lite"/>
    </source>
</evidence>
<accession>A0A396Z1T9</accession>
<proteinExistence type="predicted"/>
<evidence type="ECO:0000313" key="3">
    <source>
        <dbReference type="Proteomes" id="UP000265798"/>
    </source>
</evidence>
<dbReference type="EMBL" id="QHCT01000004">
    <property type="protein sequence ID" value="RHX89432.1"/>
    <property type="molecule type" value="Genomic_DNA"/>
</dbReference>